<sequence length="249" mass="27047">MNHNTQWSDFTDPNTDISYKYNPYTGLYEPTDQGLVFANPANPQAQGGYSEYGAHNHQQRYGSGSEWSMQQPVGAYRDMNYAEPGIGSSAQPNAYNTGNYPYGGVLGPHSDAFQYDNLAPSEAGTLPASESAEPRGKCVRGGSATDCAAFWKADVSFEGKMSKRDTTAAPNRLGSILPVDQSTWKATGRIVDRTWEQRVRKKTATAAGRHISTRNGGSVDTSTLDSGQWSLDLTIKFRIPSTLSKVPAC</sequence>
<reference evidence="3" key="3">
    <citation type="submission" date="2024-02" db="EMBL/GenBank/DDBJ databases">
        <title>Comparative genomics of Cryptococcus and Kwoniella reveals pathogenesis evolution and contrasting modes of karyotype evolution via chromosome fusion or intercentromeric recombination.</title>
        <authorList>
            <person name="Coelho M.A."/>
            <person name="David-Palma M."/>
            <person name="Shea T."/>
            <person name="Bowers K."/>
            <person name="McGinley-Smith S."/>
            <person name="Mohammad A.W."/>
            <person name="Gnirke A."/>
            <person name="Yurkov A.M."/>
            <person name="Nowrousian M."/>
            <person name="Sun S."/>
            <person name="Cuomo C.A."/>
            <person name="Heitman J."/>
        </authorList>
    </citation>
    <scope>NUCLEOTIDE SEQUENCE</scope>
    <source>
        <strain evidence="3">CBS 10117</strain>
    </source>
</reference>
<dbReference type="Proteomes" id="UP000078595">
    <property type="component" value="Chromosome 11"/>
</dbReference>
<protein>
    <submittedName>
        <fullName evidence="2">Uncharacterized protein</fullName>
    </submittedName>
</protein>
<feature type="compositionally biased region" description="Polar residues" evidence="1">
    <location>
        <begin position="213"/>
        <end position="222"/>
    </location>
</feature>
<dbReference type="EMBL" id="CP144540">
    <property type="protein sequence ID" value="WWC65898.1"/>
    <property type="molecule type" value="Genomic_DNA"/>
</dbReference>
<dbReference type="GeneID" id="28970855"/>
<dbReference type="KEGG" id="kdj:28970855"/>
<keyword evidence="4" id="KW-1185">Reference proteome</keyword>
<dbReference type="VEuPathDB" id="FungiDB:I303_07156"/>
<evidence type="ECO:0000313" key="2">
    <source>
        <dbReference type="EMBL" id="OBR82397.1"/>
    </source>
</evidence>
<evidence type="ECO:0000313" key="4">
    <source>
        <dbReference type="Proteomes" id="UP000078595"/>
    </source>
</evidence>
<dbReference type="AlphaFoldDB" id="A0A1A5ZX64"/>
<name>A0A1A5ZX64_9TREE</name>
<reference evidence="3" key="2">
    <citation type="submission" date="2013-07" db="EMBL/GenBank/DDBJ databases">
        <authorList>
            <consortium name="The Broad Institute Genome Sequencing Platform"/>
            <person name="Cuomo C."/>
            <person name="Litvintseva A."/>
            <person name="Chen Y."/>
            <person name="Heitman J."/>
            <person name="Sun S."/>
            <person name="Springer D."/>
            <person name="Dromer F."/>
            <person name="Young S.K."/>
            <person name="Zeng Q."/>
            <person name="Gargeya S."/>
            <person name="Fitzgerald M."/>
            <person name="Abouelleil A."/>
            <person name="Alvarado L."/>
            <person name="Berlin A.M."/>
            <person name="Chapman S.B."/>
            <person name="Dewar J."/>
            <person name="Goldberg J."/>
            <person name="Griggs A."/>
            <person name="Gujja S."/>
            <person name="Hansen M."/>
            <person name="Howarth C."/>
            <person name="Imamovic A."/>
            <person name="Larimer J."/>
            <person name="McCowan C."/>
            <person name="Murphy C."/>
            <person name="Pearson M."/>
            <person name="Priest M."/>
            <person name="Roberts A."/>
            <person name="Saif S."/>
            <person name="Shea T."/>
            <person name="Sykes S."/>
            <person name="Wortman J."/>
            <person name="Nusbaum C."/>
            <person name="Birren B."/>
        </authorList>
    </citation>
    <scope>NUCLEOTIDE SEQUENCE</scope>
    <source>
        <strain evidence="3">CBS 10117</strain>
    </source>
</reference>
<dbReference type="EMBL" id="KI894035">
    <property type="protein sequence ID" value="OBR82397.1"/>
    <property type="molecule type" value="Genomic_DNA"/>
</dbReference>
<gene>
    <name evidence="2" type="ORF">I303_07156</name>
    <name evidence="3" type="ORF">I303_108520</name>
</gene>
<organism evidence="2">
    <name type="scientific">Kwoniella dejecticola CBS 10117</name>
    <dbReference type="NCBI Taxonomy" id="1296121"/>
    <lineage>
        <taxon>Eukaryota</taxon>
        <taxon>Fungi</taxon>
        <taxon>Dikarya</taxon>
        <taxon>Basidiomycota</taxon>
        <taxon>Agaricomycotina</taxon>
        <taxon>Tremellomycetes</taxon>
        <taxon>Tremellales</taxon>
        <taxon>Cryptococcaceae</taxon>
        <taxon>Kwoniella</taxon>
    </lineage>
</organism>
<accession>A0A1A5ZX64</accession>
<proteinExistence type="predicted"/>
<feature type="region of interest" description="Disordered" evidence="1">
    <location>
        <begin position="203"/>
        <end position="222"/>
    </location>
</feature>
<evidence type="ECO:0000313" key="3">
    <source>
        <dbReference type="EMBL" id="WWC65898.1"/>
    </source>
</evidence>
<dbReference type="RefSeq" id="XP_018260239.1">
    <property type="nucleotide sequence ID" value="XM_018410430.1"/>
</dbReference>
<reference evidence="2" key="1">
    <citation type="submission" date="2013-07" db="EMBL/GenBank/DDBJ databases">
        <title>The Genome Sequence of Cryptococcus dejecticola CBS10117.</title>
        <authorList>
            <consortium name="The Broad Institute Genome Sequencing Platform"/>
            <person name="Cuomo C."/>
            <person name="Litvintseva A."/>
            <person name="Chen Y."/>
            <person name="Heitman J."/>
            <person name="Sun S."/>
            <person name="Springer D."/>
            <person name="Dromer F."/>
            <person name="Young S.K."/>
            <person name="Zeng Q."/>
            <person name="Gargeya S."/>
            <person name="Fitzgerald M."/>
            <person name="Abouelleil A."/>
            <person name="Alvarado L."/>
            <person name="Berlin A.M."/>
            <person name="Chapman S.B."/>
            <person name="Dewar J."/>
            <person name="Goldberg J."/>
            <person name="Griggs A."/>
            <person name="Gujja S."/>
            <person name="Hansen M."/>
            <person name="Howarth C."/>
            <person name="Imamovic A."/>
            <person name="Larimer J."/>
            <person name="McCowan C."/>
            <person name="Murphy C."/>
            <person name="Pearson M."/>
            <person name="Priest M."/>
            <person name="Roberts A."/>
            <person name="Saif S."/>
            <person name="Shea T."/>
            <person name="Sykes S."/>
            <person name="Wortman J."/>
            <person name="Nusbaum C."/>
            <person name="Birren B."/>
        </authorList>
    </citation>
    <scope>NUCLEOTIDE SEQUENCE [LARGE SCALE GENOMIC DNA]</scope>
    <source>
        <strain evidence="2">CBS 10117</strain>
    </source>
</reference>
<evidence type="ECO:0000256" key="1">
    <source>
        <dbReference type="SAM" id="MobiDB-lite"/>
    </source>
</evidence>